<sequence length="78" mass="8229">MKDKDGCKGKPPRGLKETAELLPSARNNFTTEIGIYDRSAPLSGSPMGSAENADPDSKLPISSKVMAIIKAIIKTIVG</sequence>
<name>A0A9W9WPI4_9EURO</name>
<dbReference type="EMBL" id="JAPWDO010000005">
    <property type="protein sequence ID" value="KAJ5471310.1"/>
    <property type="molecule type" value="Genomic_DNA"/>
</dbReference>
<evidence type="ECO:0000313" key="1">
    <source>
        <dbReference type="EMBL" id="KAJ5471310.1"/>
    </source>
</evidence>
<comment type="caution">
    <text evidence="1">The sequence shown here is derived from an EMBL/GenBank/DDBJ whole genome shotgun (WGS) entry which is preliminary data.</text>
</comment>
<evidence type="ECO:0000313" key="2">
    <source>
        <dbReference type="Proteomes" id="UP001147760"/>
    </source>
</evidence>
<proteinExistence type="predicted"/>
<reference evidence="1" key="2">
    <citation type="journal article" date="2023" name="IMA Fungus">
        <title>Comparative genomic study of the Penicillium genus elucidates a diverse pangenome and 15 lateral gene transfer events.</title>
        <authorList>
            <person name="Petersen C."/>
            <person name="Sorensen T."/>
            <person name="Nielsen M.R."/>
            <person name="Sondergaard T.E."/>
            <person name="Sorensen J.L."/>
            <person name="Fitzpatrick D.A."/>
            <person name="Frisvad J.C."/>
            <person name="Nielsen K.L."/>
        </authorList>
    </citation>
    <scope>NUCLEOTIDE SEQUENCE</scope>
    <source>
        <strain evidence="1">IBT 17660</strain>
    </source>
</reference>
<protein>
    <submittedName>
        <fullName evidence="1">Uncharacterized protein</fullName>
    </submittedName>
</protein>
<dbReference type="Proteomes" id="UP001147760">
    <property type="component" value="Unassembled WGS sequence"/>
</dbReference>
<keyword evidence="2" id="KW-1185">Reference proteome</keyword>
<dbReference type="AlphaFoldDB" id="A0A9W9WPI4"/>
<reference evidence="1" key="1">
    <citation type="submission" date="2022-12" db="EMBL/GenBank/DDBJ databases">
        <authorList>
            <person name="Petersen C."/>
        </authorList>
    </citation>
    <scope>NUCLEOTIDE SEQUENCE</scope>
    <source>
        <strain evidence="1">IBT 17660</strain>
    </source>
</reference>
<accession>A0A9W9WPI4</accession>
<organism evidence="1 2">
    <name type="scientific">Penicillium desertorum</name>
    <dbReference type="NCBI Taxonomy" id="1303715"/>
    <lineage>
        <taxon>Eukaryota</taxon>
        <taxon>Fungi</taxon>
        <taxon>Dikarya</taxon>
        <taxon>Ascomycota</taxon>
        <taxon>Pezizomycotina</taxon>
        <taxon>Eurotiomycetes</taxon>
        <taxon>Eurotiomycetidae</taxon>
        <taxon>Eurotiales</taxon>
        <taxon>Aspergillaceae</taxon>
        <taxon>Penicillium</taxon>
    </lineage>
</organism>
<gene>
    <name evidence="1" type="ORF">N7530_008667</name>
</gene>